<proteinExistence type="predicted"/>
<dbReference type="Proteomes" id="UP001335648">
    <property type="component" value="Unassembled WGS sequence"/>
</dbReference>
<evidence type="ECO:0000313" key="3">
    <source>
        <dbReference type="Proteomes" id="UP001335648"/>
    </source>
</evidence>
<protein>
    <submittedName>
        <fullName evidence="2">Uncharacterized protein</fullName>
    </submittedName>
</protein>
<evidence type="ECO:0000313" key="2">
    <source>
        <dbReference type="EMBL" id="KAK5910446.1"/>
    </source>
</evidence>
<organism evidence="2 3">
    <name type="scientific">Champsocephalus esox</name>
    <name type="common">pike icefish</name>
    <dbReference type="NCBI Taxonomy" id="159716"/>
    <lineage>
        <taxon>Eukaryota</taxon>
        <taxon>Metazoa</taxon>
        <taxon>Chordata</taxon>
        <taxon>Craniata</taxon>
        <taxon>Vertebrata</taxon>
        <taxon>Euteleostomi</taxon>
        <taxon>Actinopterygii</taxon>
        <taxon>Neopterygii</taxon>
        <taxon>Teleostei</taxon>
        <taxon>Neoteleostei</taxon>
        <taxon>Acanthomorphata</taxon>
        <taxon>Eupercaria</taxon>
        <taxon>Perciformes</taxon>
        <taxon>Notothenioidei</taxon>
        <taxon>Channichthyidae</taxon>
        <taxon>Champsocephalus</taxon>
    </lineage>
</organism>
<feature type="region of interest" description="Disordered" evidence="1">
    <location>
        <begin position="78"/>
        <end position="109"/>
    </location>
</feature>
<feature type="region of interest" description="Disordered" evidence="1">
    <location>
        <begin position="1"/>
        <end position="23"/>
    </location>
</feature>
<keyword evidence="3" id="KW-1185">Reference proteome</keyword>
<accession>A0AAN8HCD3</accession>
<dbReference type="EMBL" id="JAULUE010002048">
    <property type="protein sequence ID" value="KAK5910446.1"/>
    <property type="molecule type" value="Genomic_DNA"/>
</dbReference>
<dbReference type="AlphaFoldDB" id="A0AAN8HCD3"/>
<reference evidence="2 3" key="1">
    <citation type="journal article" date="2023" name="Mol. Biol. Evol.">
        <title>Genomics of Secondarily Temperate Adaptation in the Only Non-Antarctic Icefish.</title>
        <authorList>
            <person name="Rivera-Colon A.G."/>
            <person name="Rayamajhi N."/>
            <person name="Minhas B.F."/>
            <person name="Madrigal G."/>
            <person name="Bilyk K.T."/>
            <person name="Yoon V."/>
            <person name="Hune M."/>
            <person name="Gregory S."/>
            <person name="Cheng C.H.C."/>
            <person name="Catchen J.M."/>
        </authorList>
    </citation>
    <scope>NUCLEOTIDE SEQUENCE [LARGE SCALE GENOMIC DNA]</scope>
    <source>
        <strain evidence="2">JC2023a</strain>
    </source>
</reference>
<name>A0AAN8HCD3_9TELE</name>
<feature type="compositionally biased region" description="Basic residues" evidence="1">
    <location>
        <begin position="89"/>
        <end position="98"/>
    </location>
</feature>
<sequence length="109" mass="11436">MLFTELSEREEAEGGRGGGLAGHHNEKNLAAAHCVLVMRSMCRRGALLLISGGSQAIHAQLVIGPEGAFILGDSNCERAGKEGGGGVKREKRGRKLRHPSPASSLLPLV</sequence>
<comment type="caution">
    <text evidence="2">The sequence shown here is derived from an EMBL/GenBank/DDBJ whole genome shotgun (WGS) entry which is preliminary data.</text>
</comment>
<gene>
    <name evidence="2" type="ORF">CesoFtcFv8_004279</name>
</gene>
<feature type="compositionally biased region" description="Basic and acidic residues" evidence="1">
    <location>
        <begin position="1"/>
        <end position="14"/>
    </location>
</feature>
<evidence type="ECO:0000256" key="1">
    <source>
        <dbReference type="SAM" id="MobiDB-lite"/>
    </source>
</evidence>